<gene>
    <name evidence="2" type="ORF">HA254_05525</name>
</gene>
<keyword evidence="1" id="KW-1133">Transmembrane helix</keyword>
<dbReference type="Proteomes" id="UP000565078">
    <property type="component" value="Unassembled WGS sequence"/>
</dbReference>
<dbReference type="AlphaFoldDB" id="A0A7J4J223"/>
<keyword evidence="1" id="KW-0812">Transmembrane</keyword>
<dbReference type="EMBL" id="DUGC01000086">
    <property type="protein sequence ID" value="HIH10097.1"/>
    <property type="molecule type" value="Genomic_DNA"/>
</dbReference>
<accession>A0A7J4J223</accession>
<feature type="transmembrane region" description="Helical" evidence="1">
    <location>
        <begin position="6"/>
        <end position="26"/>
    </location>
</feature>
<comment type="caution">
    <text evidence="2">The sequence shown here is derived from an EMBL/GenBank/DDBJ whole genome shotgun (WGS) entry which is preliminary data.</text>
</comment>
<evidence type="ECO:0000313" key="3">
    <source>
        <dbReference type="Proteomes" id="UP000565078"/>
    </source>
</evidence>
<reference evidence="3" key="1">
    <citation type="journal article" date="2020" name="bioRxiv">
        <title>A rank-normalized archaeal taxonomy based on genome phylogeny resolves widespread incomplete and uneven classifications.</title>
        <authorList>
            <person name="Rinke C."/>
            <person name="Chuvochina M."/>
            <person name="Mussig A.J."/>
            <person name="Chaumeil P.-A."/>
            <person name="Waite D.W."/>
            <person name="Whitman W.B."/>
            <person name="Parks D.H."/>
            <person name="Hugenholtz P."/>
        </authorList>
    </citation>
    <scope>NUCLEOTIDE SEQUENCE [LARGE SCALE GENOMIC DNA]</scope>
</reference>
<sequence length="204" mass="22345">MVSLKAIAVVVLLVALIVGAYFFFSAKPVQPSMEMRIENVLQKYGLKSQDFNGTLLLDAASQTPQLKISQPDIAKLQQELDLMKNSSKSQSERELISFYARAIVLSNENFELLKNLNSLATNFNGQDLNALCGRMGEFSGLELGFNDYFVAASTLAYDISIFEQKYLRSVPFEIDAVLAGEQMDIISSIGSQLYSACSAEGVGA</sequence>
<proteinExistence type="predicted"/>
<protein>
    <submittedName>
        <fullName evidence="2">Uncharacterized protein</fullName>
    </submittedName>
</protein>
<evidence type="ECO:0000256" key="1">
    <source>
        <dbReference type="SAM" id="Phobius"/>
    </source>
</evidence>
<name>A0A7J4J223_9ARCH</name>
<evidence type="ECO:0000313" key="2">
    <source>
        <dbReference type="EMBL" id="HIH10097.1"/>
    </source>
</evidence>
<organism evidence="2 3">
    <name type="scientific">Candidatus Iainarchaeum sp</name>
    <dbReference type="NCBI Taxonomy" id="3101447"/>
    <lineage>
        <taxon>Archaea</taxon>
        <taxon>Candidatus Iainarchaeota</taxon>
        <taxon>Candidatus Iainarchaeia</taxon>
        <taxon>Candidatus Iainarchaeales</taxon>
        <taxon>Candidatus Iainarchaeaceae</taxon>
        <taxon>Candidatus Iainarchaeum</taxon>
    </lineage>
</organism>
<keyword evidence="1" id="KW-0472">Membrane</keyword>